<feature type="chain" id="PRO_5011771990" description="DUF3465 domain-containing protein" evidence="1">
    <location>
        <begin position="18"/>
        <end position="207"/>
    </location>
</feature>
<dbReference type="AlphaFoldDB" id="A0A1H8DR46"/>
<evidence type="ECO:0008006" key="4">
    <source>
        <dbReference type="Google" id="ProtNLM"/>
    </source>
</evidence>
<protein>
    <recommendedName>
        <fullName evidence="4">DUF3465 domain-containing protein</fullName>
    </recommendedName>
</protein>
<sequence length="207" mass="23272">MKSMTLLLIALIPGISAAENILINSNKLFNFAETVYPNFFSPAGVETTTLDEYLVRYYPNTDTYIGTKDKGVYVYGNVFGGLLNAGVITDFIESEVNSDELLARLFANVQSNVQVYGTGTVISILSDDLNGSRHQRFIIELKSKQTLLIAHNIDLAPRIDTLALNDQIEFFGEYEWNDQGGIIHWTHHDPDAIHVNGWLFHNNVIYQ</sequence>
<evidence type="ECO:0000313" key="2">
    <source>
        <dbReference type="EMBL" id="SEN09683.1"/>
    </source>
</evidence>
<dbReference type="EMBL" id="FOCP01000007">
    <property type="protein sequence ID" value="SEN09683.1"/>
    <property type="molecule type" value="Genomic_DNA"/>
</dbReference>
<dbReference type="STRING" id="917.SAMN05216326_13810"/>
<dbReference type="RefSeq" id="WP_090630321.1">
    <property type="nucleotide sequence ID" value="NZ_FOCP01000007.1"/>
</dbReference>
<gene>
    <name evidence="2" type="ORF">SAMN05216325_107149</name>
</gene>
<accession>A0A1H8DR46</accession>
<evidence type="ECO:0000313" key="3">
    <source>
        <dbReference type="Proteomes" id="UP000199459"/>
    </source>
</evidence>
<name>A0A1H8DR46_9PROT</name>
<evidence type="ECO:0000256" key="1">
    <source>
        <dbReference type="SAM" id="SignalP"/>
    </source>
</evidence>
<dbReference type="InterPro" id="IPR021856">
    <property type="entry name" value="DUF3465"/>
</dbReference>
<keyword evidence="1" id="KW-0732">Signal</keyword>
<reference evidence="2 3" key="1">
    <citation type="submission" date="2016-10" db="EMBL/GenBank/DDBJ databases">
        <authorList>
            <person name="de Groot N.N."/>
        </authorList>
    </citation>
    <scope>NUCLEOTIDE SEQUENCE [LARGE SCALE GENOMIC DNA]</scope>
    <source>
        <strain evidence="2 3">Nm22</strain>
    </source>
</reference>
<dbReference type="Pfam" id="PF11948">
    <property type="entry name" value="DUF3465"/>
    <property type="match status" value="1"/>
</dbReference>
<dbReference type="Proteomes" id="UP000199459">
    <property type="component" value="Unassembled WGS sequence"/>
</dbReference>
<organism evidence="2 3">
    <name type="scientific">Nitrosomonas marina</name>
    <dbReference type="NCBI Taxonomy" id="917"/>
    <lineage>
        <taxon>Bacteria</taxon>
        <taxon>Pseudomonadati</taxon>
        <taxon>Pseudomonadota</taxon>
        <taxon>Betaproteobacteria</taxon>
        <taxon>Nitrosomonadales</taxon>
        <taxon>Nitrosomonadaceae</taxon>
        <taxon>Nitrosomonas</taxon>
    </lineage>
</organism>
<proteinExistence type="predicted"/>
<dbReference type="OrthoDB" id="195616at2"/>
<feature type="signal peptide" evidence="1">
    <location>
        <begin position="1"/>
        <end position="17"/>
    </location>
</feature>